<protein>
    <submittedName>
        <fullName evidence="1">Uncharacterized protein</fullName>
    </submittedName>
</protein>
<comment type="caution">
    <text evidence="1">The sequence shown here is derived from an EMBL/GenBank/DDBJ whole genome shotgun (WGS) entry which is preliminary data.</text>
</comment>
<organism evidence="1 2">
    <name type="scientific">Mediterraneibacter gnavus</name>
    <name type="common">Ruminococcus gnavus</name>
    <dbReference type="NCBI Taxonomy" id="33038"/>
    <lineage>
        <taxon>Bacteria</taxon>
        <taxon>Bacillati</taxon>
        <taxon>Bacillota</taxon>
        <taxon>Clostridia</taxon>
        <taxon>Lachnospirales</taxon>
        <taxon>Lachnospiraceae</taxon>
        <taxon>Mediterraneibacter</taxon>
    </lineage>
</organism>
<dbReference type="Proteomes" id="UP001296580">
    <property type="component" value="Unassembled WGS sequence"/>
</dbReference>
<reference evidence="1" key="1">
    <citation type="journal article" date="2020" name="Cell Host Microbe">
        <title>Functional and Genomic Variation between Human-Derived Isolates of Lachnospiraceae Reveals Inter- and Intra-Species Diversity.</title>
        <authorList>
            <person name="Sorbara M.T."/>
            <person name="Littmann E.R."/>
            <person name="Fontana E."/>
            <person name="Moody T.U."/>
            <person name="Kohout C.E."/>
            <person name="Gjonbalaj M."/>
            <person name="Eaton V."/>
            <person name="Seok R."/>
            <person name="Leiner I.M."/>
            <person name="Pamer E.G."/>
        </authorList>
    </citation>
    <scope>NUCLEOTIDE SEQUENCE</scope>
    <source>
        <strain evidence="1">MSK.15.32</strain>
    </source>
</reference>
<evidence type="ECO:0000313" key="1">
    <source>
        <dbReference type="EMBL" id="NSI59841.1"/>
    </source>
</evidence>
<proteinExistence type="predicted"/>
<sequence length="61" mass="7062">MKVEVQSPYNRISISHNRKGHKAFAVFLLSFLVGKCRRTIIGVKCRSPPFNLDFYVFKDSD</sequence>
<name>A0A2N5NSA2_MEDGN</name>
<reference evidence="1" key="2">
    <citation type="submission" date="2020-02" db="EMBL/GenBank/DDBJ databases">
        <authorList>
            <person name="Littmann E."/>
            <person name="Sorbara M."/>
        </authorList>
    </citation>
    <scope>NUCLEOTIDE SEQUENCE</scope>
    <source>
        <strain evidence="1">MSK.15.32</strain>
    </source>
</reference>
<dbReference type="EMBL" id="JAAIRV010000047">
    <property type="protein sequence ID" value="NSI59841.1"/>
    <property type="molecule type" value="Genomic_DNA"/>
</dbReference>
<gene>
    <name evidence="1" type="ORF">G4993_15810</name>
</gene>
<accession>A0A2N5NSA2</accession>
<dbReference type="AlphaFoldDB" id="A0A2N5NSA2"/>
<evidence type="ECO:0000313" key="2">
    <source>
        <dbReference type="Proteomes" id="UP001296580"/>
    </source>
</evidence>